<dbReference type="OMA" id="THICEED"/>
<reference evidence="4" key="3">
    <citation type="submission" date="2025-09" db="UniProtKB">
        <authorList>
            <consortium name="Ensembl"/>
        </authorList>
    </citation>
    <scope>IDENTIFICATION</scope>
</reference>
<sequence>VTHLKIYASVLLDLVKSADVQRQDFSGVVEIATGAATTSKEVKLLVKTKLGVQRLIEIYGLTEVFPVTTFDATLSKLGSVGFLLPNVILKVEDIETQKKLGANKTGEIIVKGPQLAKGYYKNPEATKKLFDDEGWLKTGDIGYFDEDGNIYITDRLKDVIKTGGIQVKIL</sequence>
<evidence type="ECO:0000313" key="4">
    <source>
        <dbReference type="Ensembl" id="ENSCSAVP00000003306.1"/>
    </source>
</evidence>
<reference evidence="4" key="2">
    <citation type="submission" date="2025-08" db="UniProtKB">
        <authorList>
            <consortium name="Ensembl"/>
        </authorList>
    </citation>
    <scope>IDENTIFICATION</scope>
</reference>
<dbReference type="STRING" id="51511.ENSCSAVP00000003306"/>
<proteinExistence type="inferred from homology"/>
<dbReference type="Pfam" id="PF00501">
    <property type="entry name" value="AMP-binding"/>
    <property type="match status" value="1"/>
</dbReference>
<comment type="similarity">
    <text evidence="1">Belongs to the ATP-dependent AMP-binding enzyme family.</text>
</comment>
<keyword evidence="2" id="KW-0436">Ligase</keyword>
<dbReference type="InterPro" id="IPR000873">
    <property type="entry name" value="AMP-dep_synth/lig_dom"/>
</dbReference>
<dbReference type="Gene3D" id="2.30.38.10">
    <property type="entry name" value="Luciferase, Domain 3"/>
    <property type="match status" value="1"/>
</dbReference>
<evidence type="ECO:0000313" key="5">
    <source>
        <dbReference type="Proteomes" id="UP000007875"/>
    </source>
</evidence>
<dbReference type="GO" id="GO:0016405">
    <property type="term" value="F:CoA-ligase activity"/>
    <property type="evidence" value="ECO:0007669"/>
    <property type="project" value="TreeGrafter"/>
</dbReference>
<dbReference type="Gene3D" id="3.40.50.980">
    <property type="match status" value="1"/>
</dbReference>
<protein>
    <recommendedName>
        <fullName evidence="3">AMP-dependent synthetase/ligase domain-containing protein</fullName>
    </recommendedName>
</protein>
<dbReference type="HOGENOM" id="CLU_1574219_0_0_1"/>
<evidence type="ECO:0000256" key="1">
    <source>
        <dbReference type="ARBA" id="ARBA00006432"/>
    </source>
</evidence>
<name>H2YDA8_CIOSA</name>
<dbReference type="eggNOG" id="KOG1176">
    <property type="taxonomic scope" value="Eukaryota"/>
</dbReference>
<dbReference type="Ensembl" id="ENSCSAVT00000003357.1">
    <property type="protein sequence ID" value="ENSCSAVP00000003306.1"/>
    <property type="gene ID" value="ENSCSAVG00000001971.1"/>
</dbReference>
<organism evidence="4 5">
    <name type="scientific">Ciona savignyi</name>
    <name type="common">Pacific transparent sea squirt</name>
    <dbReference type="NCBI Taxonomy" id="51511"/>
    <lineage>
        <taxon>Eukaryota</taxon>
        <taxon>Metazoa</taxon>
        <taxon>Chordata</taxon>
        <taxon>Tunicata</taxon>
        <taxon>Ascidiacea</taxon>
        <taxon>Phlebobranchia</taxon>
        <taxon>Cionidae</taxon>
        <taxon>Ciona</taxon>
    </lineage>
</organism>
<dbReference type="AlphaFoldDB" id="H2YDA8"/>
<dbReference type="PANTHER" id="PTHR24096:SF149">
    <property type="entry name" value="AMP-BINDING DOMAIN-CONTAINING PROTEIN-RELATED"/>
    <property type="match status" value="1"/>
</dbReference>
<dbReference type="SUPFAM" id="SSF56801">
    <property type="entry name" value="Acetyl-CoA synthetase-like"/>
    <property type="match status" value="1"/>
</dbReference>
<evidence type="ECO:0000256" key="2">
    <source>
        <dbReference type="ARBA" id="ARBA00022598"/>
    </source>
</evidence>
<dbReference type="PANTHER" id="PTHR24096">
    <property type="entry name" value="LONG-CHAIN-FATTY-ACID--COA LIGASE"/>
    <property type="match status" value="1"/>
</dbReference>
<dbReference type="InParanoid" id="H2YDA8"/>
<feature type="domain" description="AMP-dependent synthetase/ligase" evidence="3">
    <location>
        <begin position="1"/>
        <end position="120"/>
    </location>
</feature>
<keyword evidence="5" id="KW-1185">Reference proteome</keyword>
<reference evidence="5" key="1">
    <citation type="submission" date="2003-08" db="EMBL/GenBank/DDBJ databases">
        <authorList>
            <person name="Birren B."/>
            <person name="Nusbaum C."/>
            <person name="Abebe A."/>
            <person name="Abouelleil A."/>
            <person name="Adekoya E."/>
            <person name="Ait-zahra M."/>
            <person name="Allen N."/>
            <person name="Allen T."/>
            <person name="An P."/>
            <person name="Anderson M."/>
            <person name="Anderson S."/>
            <person name="Arachchi H."/>
            <person name="Armbruster J."/>
            <person name="Bachantsang P."/>
            <person name="Baldwin J."/>
            <person name="Barry A."/>
            <person name="Bayul T."/>
            <person name="Blitshsteyn B."/>
            <person name="Bloom T."/>
            <person name="Blye J."/>
            <person name="Boguslavskiy L."/>
            <person name="Borowsky M."/>
            <person name="Boukhgalter B."/>
            <person name="Brunache A."/>
            <person name="Butler J."/>
            <person name="Calixte N."/>
            <person name="Calvo S."/>
            <person name="Camarata J."/>
            <person name="Campo K."/>
            <person name="Chang J."/>
            <person name="Cheshatsang Y."/>
            <person name="Citroen M."/>
            <person name="Collymore A."/>
            <person name="Considine T."/>
            <person name="Cook A."/>
            <person name="Cooke P."/>
            <person name="Corum B."/>
            <person name="Cuomo C."/>
            <person name="David R."/>
            <person name="Dawoe T."/>
            <person name="Degray S."/>
            <person name="Dodge S."/>
            <person name="Dooley K."/>
            <person name="Dorje P."/>
            <person name="Dorjee K."/>
            <person name="Dorris L."/>
            <person name="Duffey N."/>
            <person name="Dupes A."/>
            <person name="Elkins T."/>
            <person name="Engels R."/>
            <person name="Erickson J."/>
            <person name="Farina A."/>
            <person name="Faro S."/>
            <person name="Ferreira P."/>
            <person name="Fischer H."/>
            <person name="Fitzgerald M."/>
            <person name="Foley K."/>
            <person name="Gage D."/>
            <person name="Galagan J."/>
            <person name="Gearin G."/>
            <person name="Gnerre S."/>
            <person name="Gnirke A."/>
            <person name="Goyette A."/>
            <person name="Graham J."/>
            <person name="Grandbois E."/>
            <person name="Gyaltsen K."/>
            <person name="Hafez N."/>
            <person name="Hagopian D."/>
            <person name="Hagos B."/>
            <person name="Hall J."/>
            <person name="Hatcher B."/>
            <person name="Heller A."/>
            <person name="Higgins H."/>
            <person name="Honan T."/>
            <person name="Horn A."/>
            <person name="Houde N."/>
            <person name="Hughes L."/>
            <person name="Hulme W."/>
            <person name="Husby E."/>
            <person name="Iliev I."/>
            <person name="Jaffe D."/>
            <person name="Jones C."/>
            <person name="Kamal M."/>
            <person name="Kamat A."/>
            <person name="Kamvysselis M."/>
            <person name="Karlsson E."/>
            <person name="Kells C."/>
            <person name="Kieu A."/>
            <person name="Kisner P."/>
            <person name="Kodira C."/>
            <person name="Kulbokas E."/>
            <person name="Labutti K."/>
            <person name="Lama D."/>
            <person name="Landers T."/>
            <person name="Leger J."/>
            <person name="Levine S."/>
            <person name="Lewis D."/>
            <person name="Lewis T."/>
            <person name="Lindblad-toh K."/>
            <person name="Liu X."/>
            <person name="Lokyitsang T."/>
            <person name="Lokyitsang Y."/>
            <person name="Lucien O."/>
            <person name="Lui A."/>
            <person name="Ma L.J."/>
            <person name="Mabbitt R."/>
            <person name="Macdonald J."/>
            <person name="Maclean C."/>
            <person name="Major J."/>
            <person name="Manning J."/>
            <person name="Marabella R."/>
            <person name="Maru K."/>
            <person name="Matthews C."/>
            <person name="Mauceli E."/>
            <person name="Mccarthy M."/>
            <person name="Mcdonough S."/>
            <person name="Mcghee T."/>
            <person name="Meldrim J."/>
            <person name="Meneus L."/>
            <person name="Mesirov J."/>
            <person name="Mihalev A."/>
            <person name="Mihova T."/>
            <person name="Mikkelsen T."/>
            <person name="Mlenga V."/>
            <person name="Moru K."/>
            <person name="Mozes J."/>
            <person name="Mulrain L."/>
            <person name="Munson G."/>
            <person name="Naylor J."/>
            <person name="Newes C."/>
            <person name="Nguyen C."/>
            <person name="Nguyen N."/>
            <person name="Nguyen T."/>
            <person name="Nicol R."/>
            <person name="Nielsen C."/>
            <person name="Nizzari M."/>
            <person name="Norbu C."/>
            <person name="Norbu N."/>
            <person name="O'donnell P."/>
            <person name="Okoawo O."/>
            <person name="O'leary S."/>
            <person name="Omotosho B."/>
            <person name="O'neill K."/>
            <person name="Osman S."/>
            <person name="Parker S."/>
            <person name="Perrin D."/>
            <person name="Phunkhang P."/>
            <person name="Piqani B."/>
            <person name="Purcell S."/>
            <person name="Rachupka T."/>
            <person name="Ramasamy U."/>
            <person name="Rameau R."/>
            <person name="Ray V."/>
            <person name="Raymond C."/>
            <person name="Retta R."/>
            <person name="Richardson S."/>
            <person name="Rise C."/>
            <person name="Rodriguez J."/>
            <person name="Rogers J."/>
            <person name="Rogov P."/>
            <person name="Rutman M."/>
            <person name="Schupbach R."/>
            <person name="Seaman C."/>
            <person name="Settipalli S."/>
            <person name="Sharpe T."/>
            <person name="Sheridan J."/>
            <person name="Sherpa N."/>
            <person name="Shi J."/>
            <person name="Smirnov S."/>
            <person name="Smith C."/>
            <person name="Sougnez C."/>
            <person name="Spencer B."/>
            <person name="Stalker J."/>
            <person name="Stange-thomann N."/>
            <person name="Stavropoulos S."/>
            <person name="Stetson K."/>
            <person name="Stone C."/>
            <person name="Stone S."/>
            <person name="Stubbs M."/>
            <person name="Talamas J."/>
            <person name="Tchuinga P."/>
            <person name="Tenzing P."/>
            <person name="Tesfaye S."/>
            <person name="Theodore J."/>
            <person name="Thoulutsang Y."/>
            <person name="Topham K."/>
            <person name="Towey S."/>
            <person name="Tsamla T."/>
            <person name="Tsomo N."/>
            <person name="Vallee D."/>
            <person name="Vassiliev H."/>
            <person name="Venkataraman V."/>
            <person name="Vinson J."/>
            <person name="Vo A."/>
            <person name="Wade C."/>
            <person name="Wang S."/>
            <person name="Wangchuk T."/>
            <person name="Wangdi T."/>
            <person name="Whittaker C."/>
            <person name="Wilkinson J."/>
            <person name="Wu Y."/>
            <person name="Wyman D."/>
            <person name="Yadav S."/>
            <person name="Yang S."/>
            <person name="Yang X."/>
            <person name="Yeager S."/>
            <person name="Yee E."/>
            <person name="Young G."/>
            <person name="Zainoun J."/>
            <person name="Zembeck L."/>
            <person name="Zimmer A."/>
            <person name="Zody M."/>
            <person name="Lander E."/>
        </authorList>
    </citation>
    <scope>NUCLEOTIDE SEQUENCE [LARGE SCALE GENOMIC DNA]</scope>
</reference>
<dbReference type="Proteomes" id="UP000007875">
    <property type="component" value="Unassembled WGS sequence"/>
</dbReference>
<accession>H2YDA8</accession>
<evidence type="ECO:0000259" key="3">
    <source>
        <dbReference type="Pfam" id="PF00501"/>
    </source>
</evidence>
<dbReference type="GeneTree" id="ENSGT00940000164794"/>